<evidence type="ECO:0000313" key="3">
    <source>
        <dbReference type="Proteomes" id="UP000054567"/>
    </source>
</evidence>
<organism evidence="2 3">
    <name type="scientific">Coccidioides posadasii RMSCC 3488</name>
    <dbReference type="NCBI Taxonomy" id="454284"/>
    <lineage>
        <taxon>Eukaryota</taxon>
        <taxon>Fungi</taxon>
        <taxon>Dikarya</taxon>
        <taxon>Ascomycota</taxon>
        <taxon>Pezizomycotina</taxon>
        <taxon>Eurotiomycetes</taxon>
        <taxon>Eurotiomycetidae</taxon>
        <taxon>Onygenales</taxon>
        <taxon>Onygenaceae</taxon>
        <taxon>Coccidioides</taxon>
    </lineage>
</organism>
<name>A0A0J6FB33_COCPO</name>
<dbReference type="AlphaFoldDB" id="A0A0J6FB33"/>
<feature type="region of interest" description="Disordered" evidence="1">
    <location>
        <begin position="135"/>
        <end position="154"/>
    </location>
</feature>
<dbReference type="VEuPathDB" id="FungiDB:CPAG_02809"/>
<proteinExistence type="predicted"/>
<reference evidence="3" key="2">
    <citation type="journal article" date="2009" name="Genome Res.">
        <title>Comparative genomic analyses of the human fungal pathogens Coccidioides and their relatives.</title>
        <authorList>
            <person name="Sharpton T.J."/>
            <person name="Stajich J.E."/>
            <person name="Rounsley S.D."/>
            <person name="Gardner M.J."/>
            <person name="Wortman J.R."/>
            <person name="Jordar V.S."/>
            <person name="Maiti R."/>
            <person name="Kodira C.D."/>
            <person name="Neafsey D.E."/>
            <person name="Zeng Q."/>
            <person name="Hung C.-Y."/>
            <person name="McMahan C."/>
            <person name="Muszewska A."/>
            <person name="Grynberg M."/>
            <person name="Mandel M.A."/>
            <person name="Kellner E.M."/>
            <person name="Barker B.M."/>
            <person name="Galgiani J.N."/>
            <person name="Orbach M.J."/>
            <person name="Kirkland T.N."/>
            <person name="Cole G.T."/>
            <person name="Henn M.R."/>
            <person name="Birren B.W."/>
            <person name="Taylor J.W."/>
        </authorList>
    </citation>
    <scope>NUCLEOTIDE SEQUENCE [LARGE SCALE GENOMIC DNA]</scope>
    <source>
        <strain evidence="3">RMSCC 3488</strain>
    </source>
</reference>
<evidence type="ECO:0000313" key="2">
    <source>
        <dbReference type="EMBL" id="KMM66470.1"/>
    </source>
</evidence>
<sequence length="154" mass="17535">MHMACAGPHADTRCGESQTVSSTSNIHLLFLIHVSMRAKSSGAFKGNPTNGILPKYDGTSHNSFALFPKPRAYALFIDWRFDTLRARHHQVNVDHMKQSMERWRFTEMHHAMQTIPLGRGFYACSLVQSPKSTRAHTYYGKRPPCNERRLPPVP</sequence>
<dbReference type="Proteomes" id="UP000054567">
    <property type="component" value="Unassembled WGS sequence"/>
</dbReference>
<gene>
    <name evidence="2" type="ORF">CPAG_02809</name>
</gene>
<accession>A0A0J6FB33</accession>
<protein>
    <submittedName>
        <fullName evidence="2">Uncharacterized protein</fullName>
    </submittedName>
</protein>
<evidence type="ECO:0000256" key="1">
    <source>
        <dbReference type="SAM" id="MobiDB-lite"/>
    </source>
</evidence>
<reference evidence="2 3" key="1">
    <citation type="submission" date="2007-06" db="EMBL/GenBank/DDBJ databases">
        <title>The Genome Sequence of Coccidioides posadasii RMSCC_3488.</title>
        <authorList>
            <consortium name="Coccidioides Genome Resources Consortium"/>
            <consortium name="The Broad Institute Genome Sequencing Platform"/>
            <person name="Henn M.R."/>
            <person name="Sykes S."/>
            <person name="Young S."/>
            <person name="Jaffe D."/>
            <person name="Berlin A."/>
            <person name="Alvarez P."/>
            <person name="Butler J."/>
            <person name="Gnerre S."/>
            <person name="Grabherr M."/>
            <person name="Mauceli E."/>
            <person name="Brockman W."/>
            <person name="Kodira C."/>
            <person name="Alvarado L."/>
            <person name="Zeng Q."/>
            <person name="Crawford M."/>
            <person name="Antoine C."/>
            <person name="Devon K."/>
            <person name="Galgiani J."/>
            <person name="Orsborn K."/>
            <person name="Lewis M.L."/>
            <person name="Nusbaum C."/>
            <person name="Galagan J."/>
            <person name="Birren B."/>
        </authorList>
    </citation>
    <scope>NUCLEOTIDE SEQUENCE [LARGE SCALE GENOMIC DNA]</scope>
    <source>
        <strain evidence="2 3">RMSCC 3488</strain>
    </source>
</reference>
<reference evidence="3" key="3">
    <citation type="journal article" date="2010" name="Genome Res.">
        <title>Population genomic sequencing of Coccidioides fungi reveals recent hybridization and transposon control.</title>
        <authorList>
            <person name="Neafsey D.E."/>
            <person name="Barker B.M."/>
            <person name="Sharpton T.J."/>
            <person name="Stajich J.E."/>
            <person name="Park D.J."/>
            <person name="Whiston E."/>
            <person name="Hung C.-Y."/>
            <person name="McMahan C."/>
            <person name="White J."/>
            <person name="Sykes S."/>
            <person name="Heiman D."/>
            <person name="Young S."/>
            <person name="Zeng Q."/>
            <person name="Abouelleil A."/>
            <person name="Aftuck L."/>
            <person name="Bessette D."/>
            <person name="Brown A."/>
            <person name="FitzGerald M."/>
            <person name="Lui A."/>
            <person name="Macdonald J.P."/>
            <person name="Priest M."/>
            <person name="Orbach M.J."/>
            <person name="Galgiani J.N."/>
            <person name="Kirkland T.N."/>
            <person name="Cole G.T."/>
            <person name="Birren B.W."/>
            <person name="Henn M.R."/>
            <person name="Taylor J.W."/>
            <person name="Rounsley S.D."/>
        </authorList>
    </citation>
    <scope>NUCLEOTIDE SEQUENCE [LARGE SCALE GENOMIC DNA]</scope>
    <source>
        <strain evidence="3">RMSCC 3488</strain>
    </source>
</reference>
<dbReference type="EMBL" id="DS268109">
    <property type="protein sequence ID" value="KMM66470.1"/>
    <property type="molecule type" value="Genomic_DNA"/>
</dbReference>
<feature type="compositionally biased region" description="Basic and acidic residues" evidence="1">
    <location>
        <begin position="144"/>
        <end position="154"/>
    </location>
</feature>